<evidence type="ECO:0008006" key="5">
    <source>
        <dbReference type="Google" id="ProtNLM"/>
    </source>
</evidence>
<accession>A0A7Z0J0K3</accession>
<proteinExistence type="predicted"/>
<organism evidence="3 4">
    <name type="scientific">Rhizobium leguminosarum</name>
    <dbReference type="NCBI Taxonomy" id="384"/>
    <lineage>
        <taxon>Bacteria</taxon>
        <taxon>Pseudomonadati</taxon>
        <taxon>Pseudomonadota</taxon>
        <taxon>Alphaproteobacteria</taxon>
        <taxon>Hyphomicrobiales</taxon>
        <taxon>Rhizobiaceae</taxon>
        <taxon>Rhizobium/Agrobacterium group</taxon>
        <taxon>Rhizobium</taxon>
    </lineage>
</organism>
<feature type="region of interest" description="Disordered" evidence="1">
    <location>
        <begin position="39"/>
        <end position="114"/>
    </location>
</feature>
<sequence length="225" mass="23313">MTSKLFIRVLLCSTFIAGSGTMLQSCIFDPGARTLFASEEPTANKQPTAKKRTPTVKKVAARSNEPAFVGSDNGSAGNSSSGMGGSSGGMGGSSGDTGGSDPGGTDPGWGSDRRLKTNVRRIGTSPAGIPIYAFRYIWGGPQFVGTMAQDLLLIRPDAVIQGTTGYYRVDYDKLDIRMISIPEGVSLASAEAGATGVALAIDAATTQPLTKLQVSVSRNIVQLAM</sequence>
<feature type="chain" id="PRO_5030654671" description="Tail fiber domain-containing protein" evidence="2">
    <location>
        <begin position="20"/>
        <end position="225"/>
    </location>
</feature>
<dbReference type="AlphaFoldDB" id="A0A7Z0J0K3"/>
<evidence type="ECO:0000256" key="2">
    <source>
        <dbReference type="SAM" id="SignalP"/>
    </source>
</evidence>
<dbReference type="Proteomes" id="UP000535276">
    <property type="component" value="Unassembled WGS sequence"/>
</dbReference>
<dbReference type="PROSITE" id="PS51257">
    <property type="entry name" value="PROKAR_LIPOPROTEIN"/>
    <property type="match status" value="1"/>
</dbReference>
<dbReference type="EMBL" id="JACBZV010000009">
    <property type="protein sequence ID" value="NYJ13778.1"/>
    <property type="molecule type" value="Genomic_DNA"/>
</dbReference>
<name>A0A7Z0J0K3_RHILE</name>
<evidence type="ECO:0000256" key="1">
    <source>
        <dbReference type="SAM" id="MobiDB-lite"/>
    </source>
</evidence>
<gene>
    <name evidence="3" type="ORF">GGI64_004865</name>
</gene>
<keyword evidence="2" id="KW-0732">Signal</keyword>
<protein>
    <recommendedName>
        <fullName evidence="5">Tail fiber domain-containing protein</fullName>
    </recommendedName>
</protein>
<evidence type="ECO:0000313" key="3">
    <source>
        <dbReference type="EMBL" id="NYJ13778.1"/>
    </source>
</evidence>
<dbReference type="RefSeq" id="WP_179612796.1">
    <property type="nucleotide sequence ID" value="NZ_JACBZV010000009.1"/>
</dbReference>
<feature type="compositionally biased region" description="Low complexity" evidence="1">
    <location>
        <begin position="70"/>
        <end position="81"/>
    </location>
</feature>
<comment type="caution">
    <text evidence="3">The sequence shown here is derived from an EMBL/GenBank/DDBJ whole genome shotgun (WGS) entry which is preliminary data.</text>
</comment>
<feature type="compositionally biased region" description="Gly residues" evidence="1">
    <location>
        <begin position="82"/>
        <end position="107"/>
    </location>
</feature>
<reference evidence="3 4" key="1">
    <citation type="submission" date="2020-07" db="EMBL/GenBank/DDBJ databases">
        <title>Genomic Encyclopedia of Type Strains, Phase IV (KMG-V): Genome sequencing to study the core and pangenomes of soil and plant-associated prokaryotes.</title>
        <authorList>
            <person name="Whitman W."/>
        </authorList>
    </citation>
    <scope>NUCLEOTIDE SEQUENCE [LARGE SCALE GENOMIC DNA]</scope>
    <source>
        <strain evidence="3 4">SEMIA 4052</strain>
    </source>
</reference>
<evidence type="ECO:0000313" key="4">
    <source>
        <dbReference type="Proteomes" id="UP000535276"/>
    </source>
</evidence>
<feature type="signal peptide" evidence="2">
    <location>
        <begin position="1"/>
        <end position="19"/>
    </location>
</feature>